<dbReference type="Pfam" id="PF00570">
    <property type="entry name" value="HRDC"/>
    <property type="match status" value="1"/>
</dbReference>
<dbReference type="PANTHER" id="PTHR24029">
    <property type="entry name" value="UVRABC SYSTEM PROTEIN B"/>
    <property type="match status" value="1"/>
</dbReference>
<protein>
    <recommendedName>
        <fullName evidence="5">DNA helicase</fullName>
    </recommendedName>
</protein>
<dbReference type="InterPro" id="IPR027417">
    <property type="entry name" value="P-loop_NTPase"/>
</dbReference>
<feature type="domain" description="HRDC" evidence="1">
    <location>
        <begin position="349"/>
        <end position="428"/>
    </location>
</feature>
<dbReference type="PROSITE" id="PS50967">
    <property type="entry name" value="HRDC"/>
    <property type="match status" value="1"/>
</dbReference>
<dbReference type="InterPro" id="IPR044876">
    <property type="entry name" value="HRDC_dom_sf"/>
</dbReference>
<dbReference type="AlphaFoldDB" id="A0AAE0GIF0"/>
<dbReference type="SMART" id="SM00490">
    <property type="entry name" value="HELICc"/>
    <property type="match status" value="1"/>
</dbReference>
<dbReference type="SUPFAM" id="SSF47819">
    <property type="entry name" value="HRDC-like"/>
    <property type="match status" value="1"/>
</dbReference>
<dbReference type="Proteomes" id="UP001190700">
    <property type="component" value="Unassembled WGS sequence"/>
</dbReference>
<feature type="domain" description="Helicase C-terminal" evidence="2">
    <location>
        <begin position="155"/>
        <end position="319"/>
    </location>
</feature>
<dbReference type="GO" id="GO:0006289">
    <property type="term" value="P:nucleotide-excision repair"/>
    <property type="evidence" value="ECO:0007669"/>
    <property type="project" value="InterPro"/>
</dbReference>
<dbReference type="Pfam" id="PF00271">
    <property type="entry name" value="Helicase_C"/>
    <property type="match status" value="1"/>
</dbReference>
<dbReference type="EMBL" id="LGRX02005368">
    <property type="protein sequence ID" value="KAK3278593.1"/>
    <property type="molecule type" value="Genomic_DNA"/>
</dbReference>
<name>A0AAE0GIF0_9CHLO</name>
<reference evidence="3 4" key="1">
    <citation type="journal article" date="2015" name="Genome Biol. Evol.">
        <title>Comparative Genomics of a Bacterivorous Green Alga Reveals Evolutionary Causalities and Consequences of Phago-Mixotrophic Mode of Nutrition.</title>
        <authorList>
            <person name="Burns J.A."/>
            <person name="Paasch A."/>
            <person name="Narechania A."/>
            <person name="Kim E."/>
        </authorList>
    </citation>
    <scope>NUCLEOTIDE SEQUENCE [LARGE SCALE GENOMIC DNA]</scope>
    <source>
        <strain evidence="3 4">PLY_AMNH</strain>
    </source>
</reference>
<dbReference type="InterPro" id="IPR010997">
    <property type="entry name" value="HRDC-like_sf"/>
</dbReference>
<dbReference type="GO" id="GO:0005524">
    <property type="term" value="F:ATP binding"/>
    <property type="evidence" value="ECO:0007669"/>
    <property type="project" value="InterPro"/>
</dbReference>
<dbReference type="InterPro" id="IPR001650">
    <property type="entry name" value="Helicase_C-like"/>
</dbReference>
<comment type="caution">
    <text evidence="3">The sequence shown here is derived from an EMBL/GenBank/DDBJ whole genome shotgun (WGS) entry which is preliminary data.</text>
</comment>
<dbReference type="PROSITE" id="PS51194">
    <property type="entry name" value="HELICASE_CTER"/>
    <property type="match status" value="1"/>
</dbReference>
<dbReference type="InterPro" id="IPR002121">
    <property type="entry name" value="HRDC_dom"/>
</dbReference>
<dbReference type="InterPro" id="IPR004807">
    <property type="entry name" value="UvrB"/>
</dbReference>
<gene>
    <name evidence="3" type="ORF">CYMTET_13480</name>
</gene>
<dbReference type="GO" id="GO:0009380">
    <property type="term" value="C:excinuclease repair complex"/>
    <property type="evidence" value="ECO:0007669"/>
    <property type="project" value="InterPro"/>
</dbReference>
<dbReference type="SUPFAM" id="SSF52540">
    <property type="entry name" value="P-loop containing nucleoside triphosphate hydrolases"/>
    <property type="match status" value="2"/>
</dbReference>
<sequence>MHRADQNRKQQLVESGFRLPSALDHRPLTEPEFWDRVHQTIFVSATPGRLELELCQDPCLNSEDENMLAHEYMPTLPSGLRATRISALAVDGASSAAGGLAELVLRPERRAATPALDASGEEVGSWGMSEGVAELLMRPTGILDPAVHVRPSAGQADDLLGEVHTRIARGERSLVSVVTKVAAEELSAFLKGHGVRSAYMHSDVKALDRMSILEALKDGRYDALVGVNLLREGLDLPEVSLVAIVDADKEGFLRSATSLIQTIGRAARHVSGTAILYADRRTASMEAAIGETDRRRCLQAEYNRANGISPRAPSKKGTYNALLHLVPGEGPSLAHHARRAKRNHRVGLSADQLRVYDAVYKWRSEMALLRRCKPFRVVQAKTIRQLAIHQPRSEKELLDVFGIGPVKLEDFGSQLLMLVEDASAAESA</sequence>
<keyword evidence="4" id="KW-1185">Reference proteome</keyword>
<evidence type="ECO:0000313" key="4">
    <source>
        <dbReference type="Proteomes" id="UP001190700"/>
    </source>
</evidence>
<evidence type="ECO:0000259" key="1">
    <source>
        <dbReference type="PROSITE" id="PS50967"/>
    </source>
</evidence>
<dbReference type="GO" id="GO:0003677">
    <property type="term" value="F:DNA binding"/>
    <property type="evidence" value="ECO:0007669"/>
    <property type="project" value="InterPro"/>
</dbReference>
<dbReference type="GO" id="GO:0016887">
    <property type="term" value="F:ATP hydrolysis activity"/>
    <property type="evidence" value="ECO:0007669"/>
    <property type="project" value="InterPro"/>
</dbReference>
<organism evidence="3 4">
    <name type="scientific">Cymbomonas tetramitiformis</name>
    <dbReference type="NCBI Taxonomy" id="36881"/>
    <lineage>
        <taxon>Eukaryota</taxon>
        <taxon>Viridiplantae</taxon>
        <taxon>Chlorophyta</taxon>
        <taxon>Pyramimonadophyceae</taxon>
        <taxon>Pyramimonadales</taxon>
        <taxon>Pyramimonadaceae</taxon>
        <taxon>Cymbomonas</taxon>
    </lineage>
</organism>
<accession>A0AAE0GIF0</accession>
<dbReference type="Pfam" id="PF12344">
    <property type="entry name" value="UvrB"/>
    <property type="match status" value="1"/>
</dbReference>
<dbReference type="Gene3D" id="1.10.150.80">
    <property type="entry name" value="HRDC domain"/>
    <property type="match status" value="1"/>
</dbReference>
<dbReference type="InterPro" id="IPR024759">
    <property type="entry name" value="UvrB_YAD/RRR_dom"/>
</dbReference>
<evidence type="ECO:0008006" key="5">
    <source>
        <dbReference type="Google" id="ProtNLM"/>
    </source>
</evidence>
<dbReference type="PANTHER" id="PTHR24029:SF0">
    <property type="entry name" value="UVRABC SYSTEM PROTEIN B"/>
    <property type="match status" value="1"/>
</dbReference>
<evidence type="ECO:0000313" key="3">
    <source>
        <dbReference type="EMBL" id="KAK3278593.1"/>
    </source>
</evidence>
<proteinExistence type="predicted"/>
<evidence type="ECO:0000259" key="2">
    <source>
        <dbReference type="PROSITE" id="PS51194"/>
    </source>
</evidence>
<dbReference type="Gene3D" id="3.40.50.300">
    <property type="entry name" value="P-loop containing nucleotide triphosphate hydrolases"/>
    <property type="match status" value="2"/>
</dbReference>